<dbReference type="EMBL" id="WVHS01000007">
    <property type="protein sequence ID" value="MXV17896.1"/>
    <property type="molecule type" value="Genomic_DNA"/>
</dbReference>
<feature type="domain" description="D-isomer specific 2-hydroxyacid dehydrogenase catalytic" evidence="3">
    <location>
        <begin position="4"/>
        <end position="294"/>
    </location>
</feature>
<evidence type="ECO:0000256" key="2">
    <source>
        <dbReference type="RuleBase" id="RU003719"/>
    </source>
</evidence>
<gene>
    <name evidence="5" type="ORF">GS398_21550</name>
</gene>
<dbReference type="SUPFAM" id="SSF52283">
    <property type="entry name" value="Formate/glycerate dehydrogenase catalytic domain-like"/>
    <property type="match status" value="1"/>
</dbReference>
<keyword evidence="6" id="KW-1185">Reference proteome</keyword>
<dbReference type="RefSeq" id="WP_160908908.1">
    <property type="nucleotide sequence ID" value="NZ_WVHS01000007.1"/>
</dbReference>
<protein>
    <submittedName>
        <fullName evidence="5">Phosphoglycerate dehydrogenase</fullName>
    </submittedName>
</protein>
<dbReference type="InterPro" id="IPR036291">
    <property type="entry name" value="NAD(P)-bd_dom_sf"/>
</dbReference>
<comment type="caution">
    <text evidence="5">The sequence shown here is derived from an EMBL/GenBank/DDBJ whole genome shotgun (WGS) entry which is preliminary data.</text>
</comment>
<dbReference type="Gene3D" id="3.40.50.720">
    <property type="entry name" value="NAD(P)-binding Rossmann-like Domain"/>
    <property type="match status" value="2"/>
</dbReference>
<dbReference type="InterPro" id="IPR029753">
    <property type="entry name" value="D-isomer_DH_CS"/>
</dbReference>
<proteinExistence type="inferred from homology"/>
<dbReference type="PROSITE" id="PS00670">
    <property type="entry name" value="D_2_HYDROXYACID_DH_2"/>
    <property type="match status" value="1"/>
</dbReference>
<comment type="similarity">
    <text evidence="2">Belongs to the D-isomer specific 2-hydroxyacid dehydrogenase family.</text>
</comment>
<dbReference type="Pfam" id="PF00389">
    <property type="entry name" value="2-Hacid_dh"/>
    <property type="match status" value="1"/>
</dbReference>
<dbReference type="PANTHER" id="PTHR42938">
    <property type="entry name" value="FORMATE DEHYDROGENASE 1"/>
    <property type="match status" value="1"/>
</dbReference>
<evidence type="ECO:0000259" key="4">
    <source>
        <dbReference type="Pfam" id="PF02826"/>
    </source>
</evidence>
<dbReference type="InterPro" id="IPR006139">
    <property type="entry name" value="D-isomer_2_OHA_DH_cat_dom"/>
</dbReference>
<feature type="domain" description="D-isomer specific 2-hydroxyacid dehydrogenase NAD-binding" evidence="4">
    <location>
        <begin position="106"/>
        <end position="285"/>
    </location>
</feature>
<evidence type="ECO:0000313" key="6">
    <source>
        <dbReference type="Proteomes" id="UP000451233"/>
    </source>
</evidence>
<organism evidence="5 6">
    <name type="scientific">Hufsiella ginkgonis</name>
    <dbReference type="NCBI Taxonomy" id="2695274"/>
    <lineage>
        <taxon>Bacteria</taxon>
        <taxon>Pseudomonadati</taxon>
        <taxon>Bacteroidota</taxon>
        <taxon>Sphingobacteriia</taxon>
        <taxon>Sphingobacteriales</taxon>
        <taxon>Sphingobacteriaceae</taxon>
        <taxon>Hufsiella</taxon>
    </lineage>
</organism>
<dbReference type="GO" id="GO:0016616">
    <property type="term" value="F:oxidoreductase activity, acting on the CH-OH group of donors, NAD or NADP as acceptor"/>
    <property type="evidence" value="ECO:0007669"/>
    <property type="project" value="InterPro"/>
</dbReference>
<keyword evidence="1 2" id="KW-0560">Oxidoreductase</keyword>
<dbReference type="SUPFAM" id="SSF51735">
    <property type="entry name" value="NAD(P)-binding Rossmann-fold domains"/>
    <property type="match status" value="1"/>
</dbReference>
<evidence type="ECO:0000259" key="3">
    <source>
        <dbReference type="Pfam" id="PF00389"/>
    </source>
</evidence>
<dbReference type="PANTHER" id="PTHR42938:SF9">
    <property type="entry name" value="FORMATE DEHYDROGENASE 1"/>
    <property type="match status" value="1"/>
</dbReference>
<dbReference type="AlphaFoldDB" id="A0A7K1Y5B3"/>
<dbReference type="Pfam" id="PF02826">
    <property type="entry name" value="2-Hacid_dh_C"/>
    <property type="match status" value="1"/>
</dbReference>
<dbReference type="GO" id="GO:0051287">
    <property type="term" value="F:NAD binding"/>
    <property type="evidence" value="ECO:0007669"/>
    <property type="project" value="InterPro"/>
</dbReference>
<evidence type="ECO:0000256" key="1">
    <source>
        <dbReference type="ARBA" id="ARBA00023002"/>
    </source>
</evidence>
<reference evidence="5 6" key="1">
    <citation type="submission" date="2019-11" db="EMBL/GenBank/DDBJ databases">
        <title>Pedobacter sp. HMF7056 Genome sequencing and assembly.</title>
        <authorList>
            <person name="Kang H."/>
            <person name="Kim H."/>
            <person name="Joh K."/>
        </authorList>
    </citation>
    <scope>NUCLEOTIDE SEQUENCE [LARGE SCALE GENOMIC DNA]</scope>
    <source>
        <strain evidence="5 6">HMF7056</strain>
    </source>
</reference>
<accession>A0A7K1Y5B3</accession>
<name>A0A7K1Y5B3_9SPHI</name>
<dbReference type="InterPro" id="IPR006140">
    <property type="entry name" value="D-isomer_DH_NAD-bd"/>
</dbReference>
<sequence>MKKILIADPLHPAFKQRAEELGFIVDDFPAYTREQTLAVIHRYEGLVIRTKFLIDREIMDAGARLEFIARAGAGMDNIDVTYAEEKGIACIHASEGNRDAVGEHAISLLLALMNNLLKADKEVRSLRWDREGNRGLELGGRTVAIIGYGNTGRSFAAKLRGFGVRVLAYDKYKTGFGDEHVTEASMEEVVKLADVLSLHLPLTPETRQLVNEEYLFHFRKPFFLLNTSRGEIVNTAAVLRYLREGKILGAGLDVLETEKFPELGQTPWFKELAGSDNVILTPHVAGWTVESYRKISEVLGEKLSGLVGDQ</sequence>
<evidence type="ECO:0000313" key="5">
    <source>
        <dbReference type="EMBL" id="MXV17896.1"/>
    </source>
</evidence>
<dbReference type="Proteomes" id="UP000451233">
    <property type="component" value="Unassembled WGS sequence"/>
</dbReference>